<feature type="region of interest" description="Disordered" evidence="1">
    <location>
        <begin position="23"/>
        <end position="49"/>
    </location>
</feature>
<keyword evidence="3" id="KW-1185">Reference proteome</keyword>
<sequence>MTMTMPMPGMLVWGRRALAPVRLPSPRRASSKEKKKYRASRRSLTGQRTKGLPERLAMSGLVWLPTYVRANANGKDLNARRRLTAVYCLSGMLCPGPGQAMEVEDGIARPGKKECQWAFRGRKVPDKVRPASQAKPWQSPSITQARITSQAELKRVWWTTKGGLPATSRCYSKDETAWWGLLGAGPDTHHWKEGPVVESAVRYRHLKKKV</sequence>
<evidence type="ECO:0000313" key="3">
    <source>
        <dbReference type="Proteomes" id="UP001172101"/>
    </source>
</evidence>
<dbReference type="EMBL" id="JAUIRO010000007">
    <property type="protein sequence ID" value="KAK0706632.1"/>
    <property type="molecule type" value="Genomic_DNA"/>
</dbReference>
<reference evidence="2" key="1">
    <citation type="submission" date="2023-06" db="EMBL/GenBank/DDBJ databases">
        <title>Genome-scale phylogeny and comparative genomics of the fungal order Sordariales.</title>
        <authorList>
            <consortium name="Lawrence Berkeley National Laboratory"/>
            <person name="Hensen N."/>
            <person name="Bonometti L."/>
            <person name="Westerberg I."/>
            <person name="Brannstrom I.O."/>
            <person name="Guillou S."/>
            <person name="Cros-Aarteil S."/>
            <person name="Calhoun S."/>
            <person name="Haridas S."/>
            <person name="Kuo A."/>
            <person name="Mondo S."/>
            <person name="Pangilinan J."/>
            <person name="Riley R."/>
            <person name="LaButti K."/>
            <person name="Andreopoulos B."/>
            <person name="Lipzen A."/>
            <person name="Chen C."/>
            <person name="Yanf M."/>
            <person name="Daum C."/>
            <person name="Ng V."/>
            <person name="Clum A."/>
            <person name="Steindorff A."/>
            <person name="Ohm R."/>
            <person name="Martin F."/>
            <person name="Silar P."/>
            <person name="Natvig D."/>
            <person name="Lalanne C."/>
            <person name="Gautier V."/>
            <person name="Ament-velasquez S.L."/>
            <person name="Kruys A."/>
            <person name="Hutchinson M.I."/>
            <person name="Powell A.J."/>
            <person name="Barry K."/>
            <person name="Miller A.N."/>
            <person name="Grigoriev I.V."/>
            <person name="Debuchy R."/>
            <person name="Gladieux P."/>
            <person name="Thoren M.H."/>
            <person name="Johannesson H."/>
        </authorList>
    </citation>
    <scope>NUCLEOTIDE SEQUENCE</scope>
    <source>
        <strain evidence="2">SMH2392-1A</strain>
    </source>
</reference>
<accession>A0AA39ZZS2</accession>
<organism evidence="2 3">
    <name type="scientific">Lasiosphaeria miniovina</name>
    <dbReference type="NCBI Taxonomy" id="1954250"/>
    <lineage>
        <taxon>Eukaryota</taxon>
        <taxon>Fungi</taxon>
        <taxon>Dikarya</taxon>
        <taxon>Ascomycota</taxon>
        <taxon>Pezizomycotina</taxon>
        <taxon>Sordariomycetes</taxon>
        <taxon>Sordariomycetidae</taxon>
        <taxon>Sordariales</taxon>
        <taxon>Lasiosphaeriaceae</taxon>
        <taxon>Lasiosphaeria</taxon>
    </lineage>
</organism>
<dbReference type="AlphaFoldDB" id="A0AA39ZZS2"/>
<dbReference type="Proteomes" id="UP001172101">
    <property type="component" value="Unassembled WGS sequence"/>
</dbReference>
<gene>
    <name evidence="2" type="ORF">B0T26DRAFT_680289</name>
</gene>
<dbReference type="RefSeq" id="XP_060291726.1">
    <property type="nucleotide sequence ID" value="XM_060440476.1"/>
</dbReference>
<evidence type="ECO:0000313" key="2">
    <source>
        <dbReference type="EMBL" id="KAK0706632.1"/>
    </source>
</evidence>
<dbReference type="GeneID" id="85323746"/>
<proteinExistence type="predicted"/>
<protein>
    <submittedName>
        <fullName evidence="2">Uncharacterized protein</fullName>
    </submittedName>
</protein>
<evidence type="ECO:0000256" key="1">
    <source>
        <dbReference type="SAM" id="MobiDB-lite"/>
    </source>
</evidence>
<name>A0AA39ZZS2_9PEZI</name>
<comment type="caution">
    <text evidence="2">The sequence shown here is derived from an EMBL/GenBank/DDBJ whole genome shotgun (WGS) entry which is preliminary data.</text>
</comment>